<evidence type="ECO:0000256" key="7">
    <source>
        <dbReference type="ARBA" id="ARBA00022723"/>
    </source>
</evidence>
<feature type="region of interest" description="Disordered" evidence="19">
    <location>
        <begin position="462"/>
        <end position="485"/>
    </location>
</feature>
<dbReference type="PROSITE" id="PS51184">
    <property type="entry name" value="JMJC"/>
    <property type="match status" value="1"/>
</dbReference>
<evidence type="ECO:0000259" key="20">
    <source>
        <dbReference type="PROSITE" id="PS51184"/>
    </source>
</evidence>
<dbReference type="AlphaFoldDB" id="A0A061AMT7"/>
<keyword evidence="14" id="KW-0805">Transcription regulation</keyword>
<keyword evidence="15" id="KW-0804">Transcription</keyword>
<evidence type="ECO:0000256" key="8">
    <source>
        <dbReference type="ARBA" id="ARBA00022771"/>
    </source>
</evidence>
<keyword evidence="16" id="KW-0539">Nucleus</keyword>
<evidence type="ECO:0000256" key="5">
    <source>
        <dbReference type="ARBA" id="ARBA00013246"/>
    </source>
</evidence>
<evidence type="ECO:0000256" key="17">
    <source>
        <dbReference type="ARBA" id="ARBA00031083"/>
    </source>
</evidence>
<accession>A0A061AMT7</accession>
<dbReference type="InterPro" id="IPR001965">
    <property type="entry name" value="Znf_PHD"/>
</dbReference>
<dbReference type="PROSITE" id="PS01359">
    <property type="entry name" value="ZF_PHD_1"/>
    <property type="match status" value="1"/>
</dbReference>
<evidence type="ECO:0000256" key="18">
    <source>
        <dbReference type="ARBA" id="ARBA00047915"/>
    </source>
</evidence>
<evidence type="ECO:0000256" key="15">
    <source>
        <dbReference type="ARBA" id="ARBA00023163"/>
    </source>
</evidence>
<keyword evidence="8" id="KW-0863">Zinc-finger</keyword>
<evidence type="ECO:0000256" key="6">
    <source>
        <dbReference type="ARBA" id="ARBA00015153"/>
    </source>
</evidence>
<dbReference type="SUPFAM" id="SSF51197">
    <property type="entry name" value="Clavaminate synthase-like"/>
    <property type="match status" value="1"/>
</dbReference>
<dbReference type="PhylomeDB" id="A0A061AMT7"/>
<keyword evidence="11" id="KW-0223">Dioxygenase</keyword>
<evidence type="ECO:0000256" key="14">
    <source>
        <dbReference type="ARBA" id="ARBA00023015"/>
    </source>
</evidence>
<keyword evidence="10" id="KW-0156">Chromatin regulator</keyword>
<name>A0A061AMT7_CYBFA</name>
<evidence type="ECO:0000256" key="10">
    <source>
        <dbReference type="ARBA" id="ARBA00022853"/>
    </source>
</evidence>
<evidence type="ECO:0000256" key="13">
    <source>
        <dbReference type="ARBA" id="ARBA00023004"/>
    </source>
</evidence>
<evidence type="ECO:0000256" key="2">
    <source>
        <dbReference type="ARBA" id="ARBA00003909"/>
    </source>
</evidence>
<evidence type="ECO:0000256" key="19">
    <source>
        <dbReference type="SAM" id="MobiDB-lite"/>
    </source>
</evidence>
<dbReference type="GO" id="GO:0005634">
    <property type="term" value="C:nucleus"/>
    <property type="evidence" value="ECO:0007669"/>
    <property type="project" value="UniProtKB-SubCell"/>
</dbReference>
<dbReference type="SUPFAM" id="SSF57903">
    <property type="entry name" value="FYVE/PHD zinc finger"/>
    <property type="match status" value="1"/>
</dbReference>
<reference evidence="21" key="1">
    <citation type="journal article" date="2014" name="Genome Announc.">
        <title>Genome sequence of the yeast Cyberlindnera fabianii (Hansenula fabianii).</title>
        <authorList>
            <person name="Freel K.C."/>
            <person name="Sarilar V."/>
            <person name="Neuveglise C."/>
            <person name="Devillers H."/>
            <person name="Friedrich A."/>
            <person name="Schacherer J."/>
        </authorList>
    </citation>
    <scope>NUCLEOTIDE SEQUENCE</scope>
    <source>
        <strain evidence="21">YJS4271</strain>
    </source>
</reference>
<gene>
    <name evidence="21" type="ORF">CYFA0S_02e08416g</name>
</gene>
<keyword evidence="9" id="KW-0862">Zinc</keyword>
<dbReference type="InterPro" id="IPR003347">
    <property type="entry name" value="JmjC_dom"/>
</dbReference>
<dbReference type="InterPro" id="IPR041070">
    <property type="entry name" value="JHD"/>
</dbReference>
<comment type="catalytic activity">
    <reaction evidence="18">
        <text>N(6),N(6)-dimethyl-L-lysyl(36)-[histone H3] + 2 2-oxoglutarate + 2 O2 = L-lysyl(36)-[histone H3] + 2 formaldehyde + 2 succinate + 2 CO2</text>
        <dbReference type="Rhea" id="RHEA:42032"/>
        <dbReference type="Rhea" id="RHEA-COMP:9785"/>
        <dbReference type="Rhea" id="RHEA-COMP:9787"/>
        <dbReference type="ChEBI" id="CHEBI:15379"/>
        <dbReference type="ChEBI" id="CHEBI:16526"/>
        <dbReference type="ChEBI" id="CHEBI:16810"/>
        <dbReference type="ChEBI" id="CHEBI:16842"/>
        <dbReference type="ChEBI" id="CHEBI:29969"/>
        <dbReference type="ChEBI" id="CHEBI:30031"/>
        <dbReference type="ChEBI" id="CHEBI:61976"/>
        <dbReference type="EC" id="1.14.11.27"/>
    </reaction>
</comment>
<dbReference type="GO" id="GO:0140680">
    <property type="term" value="F:histone H3K36me/H3K36me2 demethylase activity"/>
    <property type="evidence" value="ECO:0007669"/>
    <property type="project" value="UniProtKB-EC"/>
</dbReference>
<proteinExistence type="inferred from homology"/>
<dbReference type="SMART" id="SM00558">
    <property type="entry name" value="JmjC"/>
    <property type="match status" value="1"/>
</dbReference>
<dbReference type="InterPro" id="IPR050690">
    <property type="entry name" value="JHDM1_Histone_Demethylase"/>
</dbReference>
<evidence type="ECO:0000256" key="12">
    <source>
        <dbReference type="ARBA" id="ARBA00023002"/>
    </source>
</evidence>
<comment type="similarity">
    <text evidence="4">Belongs to the JHDM1 histone demethylase family.</text>
</comment>
<dbReference type="EC" id="1.14.11.27" evidence="5"/>
<dbReference type="InterPro" id="IPR019786">
    <property type="entry name" value="Zinc_finger_PHD-type_CS"/>
</dbReference>
<comment type="cofactor">
    <cofactor evidence="1">
        <name>Fe(2+)</name>
        <dbReference type="ChEBI" id="CHEBI:29033"/>
    </cofactor>
</comment>
<comment type="function">
    <text evidence="2">Histone demethylase that specifically demethylates 'Lys-36' of histone H3, thereby playing a central role in histone code.</text>
</comment>
<evidence type="ECO:0000256" key="4">
    <source>
        <dbReference type="ARBA" id="ARBA00008037"/>
    </source>
</evidence>
<evidence type="ECO:0000256" key="1">
    <source>
        <dbReference type="ARBA" id="ARBA00001954"/>
    </source>
</evidence>
<dbReference type="EMBL" id="LK052887">
    <property type="protein sequence ID" value="CDR38910.1"/>
    <property type="molecule type" value="Genomic_DNA"/>
</dbReference>
<dbReference type="Gene3D" id="2.60.120.650">
    <property type="entry name" value="Cupin"/>
    <property type="match status" value="1"/>
</dbReference>
<protein>
    <recommendedName>
        <fullName evidence="6">JmjC domain-containing histone demethylation protein 1</fullName>
        <ecNumber evidence="5">1.14.11.27</ecNumber>
    </recommendedName>
    <alternativeName>
        <fullName evidence="17">[Histone-H3]-lysine-36 demethylase 1</fullName>
    </alternativeName>
</protein>
<feature type="domain" description="JmjC" evidence="20">
    <location>
        <begin position="193"/>
        <end position="362"/>
    </location>
</feature>
<comment type="subcellular location">
    <subcellularLocation>
        <location evidence="3">Nucleus</location>
    </subcellularLocation>
</comment>
<dbReference type="PANTHER" id="PTHR23123">
    <property type="entry name" value="PHD/F-BOX CONTAINING PROTEIN"/>
    <property type="match status" value="1"/>
</dbReference>
<evidence type="ECO:0000313" key="21">
    <source>
        <dbReference type="EMBL" id="CDR38910.1"/>
    </source>
</evidence>
<dbReference type="SMART" id="SM00249">
    <property type="entry name" value="PHD"/>
    <property type="match status" value="1"/>
</dbReference>
<evidence type="ECO:0000256" key="16">
    <source>
        <dbReference type="ARBA" id="ARBA00023242"/>
    </source>
</evidence>
<dbReference type="CDD" id="cd15517">
    <property type="entry name" value="PHD_TCF19_like"/>
    <property type="match status" value="1"/>
</dbReference>
<dbReference type="GO" id="GO:0008270">
    <property type="term" value="F:zinc ion binding"/>
    <property type="evidence" value="ECO:0007669"/>
    <property type="project" value="UniProtKB-KW"/>
</dbReference>
<dbReference type="VEuPathDB" id="FungiDB:BON22_3370"/>
<keyword evidence="12" id="KW-0560">Oxidoreductase</keyword>
<sequence>MSEETCPLCDTYTEKPPFQQHWICCELCTTWFHNHCLHLSLSETSKILRFHCAKCTIVHGPTEYKRTSGRKRTKIDYVALDAGEVETSMIEQHPHIKRFVEWSGESKGQVQELDGKQLTKAYALSTRLPAPVKIPCAKKQGLGLVIPKEYDVDTLVESMGEDAHIEVMDVLTQNGTKHSWKLSEWRDYFKNKQDRERIYNVLSLEISNCELGEKIKRPTYVEDVDLVDRVWPQDLEGRPIVQKYCLMGVQDSYTDFHLDFAGTSVYYTVIYGSKQFMFFPPTDHNLKKYVNWITDTSLSMQFLGDLGLENGLKVELMPGDVMIIPSGWIHAVYTPVDTLVIGGNFLTSFNIPEQLKIIDIEIKTKVGKKFKFPNFSKLMWLTAWRVLEGDIEVGETIDAKGCVELLEYLKAQVDRKERGVRESVPTKYIGNAKSFLKRFEDFVKKNVTVAEVKSEELKEIPTKRRRLNDKTNTLGSDIKTDTTTK</sequence>
<dbReference type="Pfam" id="PF17811">
    <property type="entry name" value="JHD"/>
    <property type="match status" value="1"/>
</dbReference>
<evidence type="ECO:0000256" key="9">
    <source>
        <dbReference type="ARBA" id="ARBA00022833"/>
    </source>
</evidence>
<dbReference type="InterPro" id="IPR011011">
    <property type="entry name" value="Znf_FYVE_PHD"/>
</dbReference>
<evidence type="ECO:0000256" key="11">
    <source>
        <dbReference type="ARBA" id="ARBA00022964"/>
    </source>
</evidence>
<keyword evidence="7" id="KW-0479">Metal-binding</keyword>
<evidence type="ECO:0000256" key="3">
    <source>
        <dbReference type="ARBA" id="ARBA00004123"/>
    </source>
</evidence>
<dbReference type="OrthoDB" id="5876800at2759"/>
<dbReference type="Pfam" id="PF13621">
    <property type="entry name" value="Cupin_8"/>
    <property type="match status" value="1"/>
</dbReference>
<dbReference type="InterPro" id="IPR041667">
    <property type="entry name" value="Cupin_8"/>
</dbReference>
<organism evidence="21">
    <name type="scientific">Cyberlindnera fabianii</name>
    <name type="common">Yeast</name>
    <name type="synonym">Hansenula fabianii</name>
    <dbReference type="NCBI Taxonomy" id="36022"/>
    <lineage>
        <taxon>Eukaryota</taxon>
        <taxon>Fungi</taxon>
        <taxon>Dikarya</taxon>
        <taxon>Ascomycota</taxon>
        <taxon>Saccharomycotina</taxon>
        <taxon>Saccharomycetes</taxon>
        <taxon>Phaffomycetales</taxon>
        <taxon>Phaffomycetaceae</taxon>
        <taxon>Cyberlindnera</taxon>
    </lineage>
</organism>
<keyword evidence="13" id="KW-0408">Iron</keyword>